<evidence type="ECO:0008006" key="4">
    <source>
        <dbReference type="Google" id="ProtNLM"/>
    </source>
</evidence>
<name>A0A7X5UNA4_9PSEU</name>
<dbReference type="EMBL" id="JAAOYM010000001">
    <property type="protein sequence ID" value="NIJ11163.1"/>
    <property type="molecule type" value="Genomic_DNA"/>
</dbReference>
<protein>
    <recommendedName>
        <fullName evidence="4">Integrase catalytic domain-containing protein</fullName>
    </recommendedName>
</protein>
<accession>A0A7X5UNA4</accession>
<comment type="caution">
    <text evidence="2">The sequence shown here is derived from an EMBL/GenBank/DDBJ whole genome shotgun (WGS) entry which is preliminary data.</text>
</comment>
<dbReference type="AlphaFoldDB" id="A0A7X5UNA4"/>
<reference evidence="2 3" key="1">
    <citation type="submission" date="2020-03" db="EMBL/GenBank/DDBJ databases">
        <title>Sequencing the genomes of 1000 actinobacteria strains.</title>
        <authorList>
            <person name="Klenk H.-P."/>
        </authorList>
    </citation>
    <scope>NUCLEOTIDE SEQUENCE [LARGE SCALE GENOMIC DNA]</scope>
    <source>
        <strain evidence="2 3">DSM 45685</strain>
    </source>
</reference>
<evidence type="ECO:0000313" key="3">
    <source>
        <dbReference type="Proteomes" id="UP000545493"/>
    </source>
</evidence>
<feature type="region of interest" description="Disordered" evidence="1">
    <location>
        <begin position="36"/>
        <end position="70"/>
    </location>
</feature>
<gene>
    <name evidence="2" type="ORF">FHU38_001507</name>
</gene>
<evidence type="ECO:0000256" key="1">
    <source>
        <dbReference type="SAM" id="MobiDB-lite"/>
    </source>
</evidence>
<proteinExistence type="predicted"/>
<organism evidence="2 3">
    <name type="scientific">Saccharomonospora amisosensis</name>
    <dbReference type="NCBI Taxonomy" id="1128677"/>
    <lineage>
        <taxon>Bacteria</taxon>
        <taxon>Bacillati</taxon>
        <taxon>Actinomycetota</taxon>
        <taxon>Actinomycetes</taxon>
        <taxon>Pseudonocardiales</taxon>
        <taxon>Pseudonocardiaceae</taxon>
        <taxon>Saccharomonospora</taxon>
    </lineage>
</organism>
<evidence type="ECO:0000313" key="2">
    <source>
        <dbReference type="EMBL" id="NIJ11163.1"/>
    </source>
</evidence>
<keyword evidence="3" id="KW-1185">Reference proteome</keyword>
<sequence length="90" mass="10645">MQVELLDRRRWCTRVELADAIFEYLEIWRNRQRRHSRAGMADSDRVRERNRRSMKPINELHEIRGIPTPAPDPGRIIVRLVPQQAVTGST</sequence>
<dbReference type="Proteomes" id="UP000545493">
    <property type="component" value="Unassembled WGS sequence"/>
</dbReference>